<dbReference type="PANTHER" id="PTHR43591:SF24">
    <property type="entry name" value="2-METHOXY-6-POLYPRENYL-1,4-BENZOQUINOL METHYLASE, MITOCHONDRIAL"/>
    <property type="match status" value="1"/>
</dbReference>
<evidence type="ECO:0000313" key="3">
    <source>
        <dbReference type="Proteomes" id="UP000238762"/>
    </source>
</evidence>
<keyword evidence="2" id="KW-0489">Methyltransferase</keyword>
<dbReference type="OrthoDB" id="9772751at2"/>
<dbReference type="EMBL" id="PVWJ01000084">
    <property type="protein sequence ID" value="PSB01855.1"/>
    <property type="molecule type" value="Genomic_DNA"/>
</dbReference>
<feature type="domain" description="Methyltransferase type 11" evidence="1">
    <location>
        <begin position="52"/>
        <end position="145"/>
    </location>
</feature>
<organism evidence="2 3">
    <name type="scientific">Merismopedia glauca CCAP 1448/3</name>
    <dbReference type="NCBI Taxonomy" id="1296344"/>
    <lineage>
        <taxon>Bacteria</taxon>
        <taxon>Bacillati</taxon>
        <taxon>Cyanobacteriota</taxon>
        <taxon>Cyanophyceae</taxon>
        <taxon>Synechococcales</taxon>
        <taxon>Merismopediaceae</taxon>
        <taxon>Merismopedia</taxon>
    </lineage>
</organism>
<gene>
    <name evidence="2" type="ORF">C7B64_16115</name>
</gene>
<dbReference type="GO" id="GO:0032259">
    <property type="term" value="P:methylation"/>
    <property type="evidence" value="ECO:0007669"/>
    <property type="project" value="UniProtKB-KW"/>
</dbReference>
<reference evidence="2 3" key="2">
    <citation type="submission" date="2018-03" db="EMBL/GenBank/DDBJ databases">
        <title>The ancient ancestry and fast evolution of plastids.</title>
        <authorList>
            <person name="Moore K.R."/>
            <person name="Magnabosco C."/>
            <person name="Momper L."/>
            <person name="Gold D.A."/>
            <person name="Bosak T."/>
            <person name="Fournier G.P."/>
        </authorList>
    </citation>
    <scope>NUCLEOTIDE SEQUENCE [LARGE SCALE GENOMIC DNA]</scope>
    <source>
        <strain evidence="2 3">CCAP 1448/3</strain>
    </source>
</reference>
<keyword evidence="2" id="KW-0808">Transferase</keyword>
<evidence type="ECO:0000259" key="1">
    <source>
        <dbReference type="Pfam" id="PF08241"/>
    </source>
</evidence>
<keyword evidence="3" id="KW-1185">Reference proteome</keyword>
<dbReference type="PANTHER" id="PTHR43591">
    <property type="entry name" value="METHYLTRANSFERASE"/>
    <property type="match status" value="1"/>
</dbReference>
<evidence type="ECO:0000313" key="2">
    <source>
        <dbReference type="EMBL" id="PSB01855.1"/>
    </source>
</evidence>
<dbReference type="Proteomes" id="UP000238762">
    <property type="component" value="Unassembled WGS sequence"/>
</dbReference>
<name>A0A2T1C0P7_9CYAN</name>
<dbReference type="InterPro" id="IPR013216">
    <property type="entry name" value="Methyltransf_11"/>
</dbReference>
<protein>
    <submittedName>
        <fullName evidence="2">Methyltransferase type 11</fullName>
    </submittedName>
</protein>
<dbReference type="Pfam" id="PF08241">
    <property type="entry name" value="Methyltransf_11"/>
    <property type="match status" value="1"/>
</dbReference>
<dbReference type="Gene3D" id="3.40.50.150">
    <property type="entry name" value="Vaccinia Virus protein VP39"/>
    <property type="match status" value="1"/>
</dbReference>
<dbReference type="GO" id="GO:0008757">
    <property type="term" value="F:S-adenosylmethionine-dependent methyltransferase activity"/>
    <property type="evidence" value="ECO:0007669"/>
    <property type="project" value="InterPro"/>
</dbReference>
<dbReference type="AlphaFoldDB" id="A0A2T1C0P7"/>
<dbReference type="RefSeq" id="WP_106289683.1">
    <property type="nucleotide sequence ID" value="NZ_CAWNTC010000112.1"/>
</dbReference>
<dbReference type="CDD" id="cd02440">
    <property type="entry name" value="AdoMet_MTases"/>
    <property type="match status" value="1"/>
</dbReference>
<dbReference type="InterPro" id="IPR029063">
    <property type="entry name" value="SAM-dependent_MTases_sf"/>
</dbReference>
<dbReference type="SUPFAM" id="SSF53335">
    <property type="entry name" value="S-adenosyl-L-methionine-dependent methyltransferases"/>
    <property type="match status" value="1"/>
</dbReference>
<proteinExistence type="predicted"/>
<comment type="caution">
    <text evidence="2">The sequence shown here is derived from an EMBL/GenBank/DDBJ whole genome shotgun (WGS) entry which is preliminary data.</text>
</comment>
<sequence>MKQVNGSYQFDRLISNIQTKEIQRLNYQSQMLQNLEQKIWQNAGLTPTMRVLDLGCGTGKISLAIAQYLTHGSIIGVDRSPTMISEAEARTRDSLTFQLGNSDNLDFPDSSFDFVYARLLFQHLSDPQTTLTEIKRVLKPGGIACLVDVDDDWVMFHPAIASMVTFQEAVVKAQLEQGGDPHVGRKLGSYLADVGFGRVKTAIEIVSSDLLQNNVEGSVGFAAFLDLLSFGAAFHDRHPDLITLGAKAKSDARKLLDLPYVWGAFGLFVVTGLKL</sequence>
<reference evidence="2 3" key="1">
    <citation type="submission" date="2018-02" db="EMBL/GenBank/DDBJ databases">
        <authorList>
            <person name="Cohen D.B."/>
            <person name="Kent A.D."/>
        </authorList>
    </citation>
    <scope>NUCLEOTIDE SEQUENCE [LARGE SCALE GENOMIC DNA]</scope>
    <source>
        <strain evidence="2 3">CCAP 1448/3</strain>
    </source>
</reference>
<accession>A0A2T1C0P7</accession>